<keyword evidence="10" id="KW-1185">Reference proteome</keyword>
<reference evidence="9" key="1">
    <citation type="journal article" date="2021" name="Nat. Commun.">
        <title>Genetic determinants of endophytism in the Arabidopsis root mycobiome.</title>
        <authorList>
            <person name="Mesny F."/>
            <person name="Miyauchi S."/>
            <person name="Thiergart T."/>
            <person name="Pickel B."/>
            <person name="Atanasova L."/>
            <person name="Karlsson M."/>
            <person name="Huettel B."/>
            <person name="Barry K.W."/>
            <person name="Haridas S."/>
            <person name="Chen C."/>
            <person name="Bauer D."/>
            <person name="Andreopoulos W."/>
            <person name="Pangilinan J."/>
            <person name="LaButti K."/>
            <person name="Riley R."/>
            <person name="Lipzen A."/>
            <person name="Clum A."/>
            <person name="Drula E."/>
            <person name="Henrissat B."/>
            <person name="Kohler A."/>
            <person name="Grigoriev I.V."/>
            <person name="Martin F.M."/>
            <person name="Hacquard S."/>
        </authorList>
    </citation>
    <scope>NUCLEOTIDE SEQUENCE</scope>
    <source>
        <strain evidence="9">MPI-CAGE-AT-0021</strain>
    </source>
</reference>
<evidence type="ECO:0000256" key="1">
    <source>
        <dbReference type="ARBA" id="ARBA00005696"/>
    </source>
</evidence>
<gene>
    <name evidence="9" type="ORF">B0J13DRAFT_31064</name>
</gene>
<dbReference type="GO" id="GO:0032446">
    <property type="term" value="P:protein modification by small protein conjugation"/>
    <property type="evidence" value="ECO:0007669"/>
    <property type="project" value="TreeGrafter"/>
</dbReference>
<evidence type="ECO:0000256" key="6">
    <source>
        <dbReference type="ARBA" id="ARBA00023006"/>
    </source>
</evidence>
<dbReference type="PANTHER" id="PTHR14957:SF1">
    <property type="entry name" value="UBIQUITIN-LIKE-CONJUGATING ENZYME ATG10"/>
    <property type="match status" value="1"/>
</dbReference>
<keyword evidence="8" id="KW-0812">Transmembrane</keyword>
<name>A0A9P9FLE0_9HYPO</name>
<dbReference type="Pfam" id="PF03987">
    <property type="entry name" value="Autophagy_act_C"/>
    <property type="match status" value="1"/>
</dbReference>
<dbReference type="GO" id="GO:0000422">
    <property type="term" value="P:autophagy of mitochondrion"/>
    <property type="evidence" value="ECO:0007669"/>
    <property type="project" value="TreeGrafter"/>
</dbReference>
<dbReference type="GO" id="GO:0005829">
    <property type="term" value="C:cytosol"/>
    <property type="evidence" value="ECO:0007669"/>
    <property type="project" value="TreeGrafter"/>
</dbReference>
<proteinExistence type="inferred from homology"/>
<evidence type="ECO:0000256" key="8">
    <source>
        <dbReference type="SAM" id="Phobius"/>
    </source>
</evidence>
<keyword evidence="5" id="KW-0813">Transport</keyword>
<dbReference type="GO" id="GO:0061651">
    <property type="term" value="F:Atg12 conjugating enzyme activity"/>
    <property type="evidence" value="ECO:0007669"/>
    <property type="project" value="TreeGrafter"/>
</dbReference>
<keyword evidence="5" id="KW-0653">Protein transport</keyword>
<dbReference type="PANTHER" id="PTHR14957">
    <property type="entry name" value="UBIQUITIN-LIKE-CONJUGATING ENZYME ATG10"/>
    <property type="match status" value="1"/>
</dbReference>
<dbReference type="AlphaFoldDB" id="A0A9P9FLE0"/>
<comment type="similarity">
    <text evidence="1">Belongs to the ATG10 family.</text>
</comment>
<sequence>MSIANYPSLNPEEFSEACHHLERQYCRAELGPARIRWKLRLCTALDTTFCFEGGCTTYVQIRRPLQTDLDHGDLSLDLDSFSFSDDYKDEAALSGDSDMMDAENSDEAALVKHPSRPDVGVVEYEIHLHPTYRVPCLWFTLHGLPSHELAFNIDTVFRRLVPDEYKAGLRSLGGVGGISADHHPITGVPSFFVHPCLLGDAISKFECDRTNYLMIWLGLVGGCVGLWVPKEMAIQ</sequence>
<dbReference type="Proteomes" id="UP000717696">
    <property type="component" value="Unassembled WGS sequence"/>
</dbReference>
<dbReference type="Gene3D" id="3.30.1460.50">
    <property type="match status" value="1"/>
</dbReference>
<evidence type="ECO:0000256" key="7">
    <source>
        <dbReference type="ARBA" id="ARBA00029833"/>
    </source>
</evidence>
<comment type="caution">
    <text evidence="9">The sequence shown here is derived from an EMBL/GenBank/DDBJ whole genome shotgun (WGS) entry which is preliminary data.</text>
</comment>
<dbReference type="GO" id="GO:0000045">
    <property type="term" value="P:autophagosome assembly"/>
    <property type="evidence" value="ECO:0007669"/>
    <property type="project" value="TreeGrafter"/>
</dbReference>
<keyword evidence="8" id="KW-0472">Membrane</keyword>
<keyword evidence="8" id="KW-1133">Transmembrane helix</keyword>
<feature type="transmembrane region" description="Helical" evidence="8">
    <location>
        <begin position="212"/>
        <end position="229"/>
    </location>
</feature>
<keyword evidence="3" id="KW-0808">Transferase</keyword>
<keyword evidence="4" id="KW-0833">Ubl conjugation pathway</keyword>
<dbReference type="EMBL" id="JAGMUU010000001">
    <property type="protein sequence ID" value="KAH7163160.1"/>
    <property type="molecule type" value="Genomic_DNA"/>
</dbReference>
<dbReference type="OrthoDB" id="4089664at2759"/>
<evidence type="ECO:0000313" key="9">
    <source>
        <dbReference type="EMBL" id="KAH7163160.1"/>
    </source>
</evidence>
<accession>A0A9P9FLE0</accession>
<keyword evidence="6" id="KW-0072">Autophagy</keyword>
<evidence type="ECO:0000256" key="3">
    <source>
        <dbReference type="ARBA" id="ARBA00022679"/>
    </source>
</evidence>
<evidence type="ECO:0000313" key="10">
    <source>
        <dbReference type="Proteomes" id="UP000717696"/>
    </source>
</evidence>
<evidence type="ECO:0000256" key="2">
    <source>
        <dbReference type="ARBA" id="ARBA00021099"/>
    </source>
</evidence>
<evidence type="ECO:0000256" key="4">
    <source>
        <dbReference type="ARBA" id="ARBA00022786"/>
    </source>
</evidence>
<protein>
    <recommendedName>
        <fullName evidence="2">Ubiquitin-like-conjugating enzyme ATG10</fullName>
    </recommendedName>
    <alternativeName>
        <fullName evidence="7">Autophagy-related protein 10</fullName>
    </alternativeName>
</protein>
<organism evidence="9 10">
    <name type="scientific">Dactylonectria estremocensis</name>
    <dbReference type="NCBI Taxonomy" id="1079267"/>
    <lineage>
        <taxon>Eukaryota</taxon>
        <taxon>Fungi</taxon>
        <taxon>Dikarya</taxon>
        <taxon>Ascomycota</taxon>
        <taxon>Pezizomycotina</taxon>
        <taxon>Sordariomycetes</taxon>
        <taxon>Hypocreomycetidae</taxon>
        <taxon>Hypocreales</taxon>
        <taxon>Nectriaceae</taxon>
        <taxon>Dactylonectria</taxon>
    </lineage>
</organism>
<dbReference type="GO" id="GO:0015031">
    <property type="term" value="P:protein transport"/>
    <property type="evidence" value="ECO:0007669"/>
    <property type="project" value="UniProtKB-KW"/>
</dbReference>
<dbReference type="InterPro" id="IPR007135">
    <property type="entry name" value="Atg3/Atg10"/>
</dbReference>
<evidence type="ECO:0000256" key="5">
    <source>
        <dbReference type="ARBA" id="ARBA00022927"/>
    </source>
</evidence>